<dbReference type="AlphaFoldDB" id="A0AAE1U9U0"/>
<dbReference type="Proteomes" id="UP001292094">
    <property type="component" value="Unassembled WGS sequence"/>
</dbReference>
<name>A0AAE1U9U0_9EUCA</name>
<evidence type="ECO:0000313" key="2">
    <source>
        <dbReference type="Proteomes" id="UP001292094"/>
    </source>
</evidence>
<organism evidence="1 2">
    <name type="scientific">Petrolisthes manimaculis</name>
    <dbReference type="NCBI Taxonomy" id="1843537"/>
    <lineage>
        <taxon>Eukaryota</taxon>
        <taxon>Metazoa</taxon>
        <taxon>Ecdysozoa</taxon>
        <taxon>Arthropoda</taxon>
        <taxon>Crustacea</taxon>
        <taxon>Multicrustacea</taxon>
        <taxon>Malacostraca</taxon>
        <taxon>Eumalacostraca</taxon>
        <taxon>Eucarida</taxon>
        <taxon>Decapoda</taxon>
        <taxon>Pleocyemata</taxon>
        <taxon>Anomura</taxon>
        <taxon>Galatheoidea</taxon>
        <taxon>Porcellanidae</taxon>
        <taxon>Petrolisthes</taxon>
    </lineage>
</organism>
<reference evidence="1" key="1">
    <citation type="submission" date="2023-11" db="EMBL/GenBank/DDBJ databases">
        <title>Genome assemblies of two species of porcelain crab, Petrolisthes cinctipes and Petrolisthes manimaculis (Anomura: Porcellanidae).</title>
        <authorList>
            <person name="Angst P."/>
        </authorList>
    </citation>
    <scope>NUCLEOTIDE SEQUENCE</scope>
    <source>
        <strain evidence="1">PB745_02</strain>
        <tissue evidence="1">Gill</tissue>
    </source>
</reference>
<proteinExistence type="predicted"/>
<evidence type="ECO:0000313" key="1">
    <source>
        <dbReference type="EMBL" id="KAK4310999.1"/>
    </source>
</evidence>
<comment type="caution">
    <text evidence="1">The sequence shown here is derived from an EMBL/GenBank/DDBJ whole genome shotgun (WGS) entry which is preliminary data.</text>
</comment>
<accession>A0AAE1U9U0</accession>
<sequence length="117" mass="12934">MEVVSWQTPSFIPSPPPSHYLARPPFSASSPLLLLALLPRHYSPSYSSHLDPPTPPISTLLLLPSRPSYSFLISLTLPPPPPSTSCTSFLLPPHHLHLFHFTVIIISSAWCSNESDR</sequence>
<gene>
    <name evidence="1" type="ORF">Pmani_017473</name>
</gene>
<dbReference type="EMBL" id="JAWZYT010001571">
    <property type="protein sequence ID" value="KAK4310999.1"/>
    <property type="molecule type" value="Genomic_DNA"/>
</dbReference>
<keyword evidence="2" id="KW-1185">Reference proteome</keyword>
<protein>
    <submittedName>
        <fullName evidence="1">Uncharacterized protein</fullName>
    </submittedName>
</protein>